<feature type="region of interest" description="Disordered" evidence="1">
    <location>
        <begin position="223"/>
        <end position="257"/>
    </location>
</feature>
<sequence>MPAMSPGTNAISVNISGQPLLTVEMPAMINTQPSMPALTTQALPPPPSLSALSAPPLSVLNELPDLSTPPGTPQPALSSKGLDQTNLQVTGLEDKASLCHPASPPLLFGSGLSVETLPDLPPTAATSLSPTLSQGPSLLTMASTHHLEFKGFRNLLGGSEETQDGSGVQESGVLVPELHIPEGSLGLPLLDISLGGTVTIADQTPGGLLTTASQPTLREQLAAAHSPPSISSVLPHSEPPISASSMISLNTGSQDSSSAHKLMDITLGNSNSNSSFSSLLAAATQPLLGATTEGCAGVGGGPGLGESSGGEVGGVGGGVGSCLVGEASGFPTLSNTPPSPPSSPSRLLQSDNQWLNNEVNDFSLSSFLGHFESPIKNNSNSRGPPTPGASQAPFMPSLSSVYNENSVDFTATFAEMKAQVSGSFKQ</sequence>
<proteinExistence type="predicted"/>
<reference evidence="2" key="1">
    <citation type="submission" date="2020-07" db="EMBL/GenBank/DDBJ databases">
        <title>The High-quality genome of the commercially important snow crab, Chionoecetes opilio.</title>
        <authorList>
            <person name="Jeong J.-H."/>
            <person name="Ryu S."/>
        </authorList>
    </citation>
    <scope>NUCLEOTIDE SEQUENCE</scope>
    <source>
        <strain evidence="2">MADBK_172401_WGS</strain>
        <tissue evidence="2">Digestive gland</tissue>
    </source>
</reference>
<feature type="region of interest" description="Disordered" evidence="1">
    <location>
        <begin position="36"/>
        <end position="55"/>
    </location>
</feature>
<dbReference type="OrthoDB" id="515799at2759"/>
<protein>
    <submittedName>
        <fullName evidence="2">Uncharacterized protein</fullName>
    </submittedName>
</protein>
<feature type="region of interest" description="Disordered" evidence="1">
    <location>
        <begin position="60"/>
        <end position="81"/>
    </location>
</feature>
<dbReference type="Proteomes" id="UP000770661">
    <property type="component" value="Unassembled WGS sequence"/>
</dbReference>
<comment type="caution">
    <text evidence="2">The sequence shown here is derived from an EMBL/GenBank/DDBJ whole genome shotgun (WGS) entry which is preliminary data.</text>
</comment>
<evidence type="ECO:0000313" key="2">
    <source>
        <dbReference type="EMBL" id="KAG0725187.1"/>
    </source>
</evidence>
<name>A0A8J4YD99_CHIOP</name>
<feature type="compositionally biased region" description="Polar residues" evidence="1">
    <location>
        <begin position="242"/>
        <end position="257"/>
    </location>
</feature>
<accession>A0A8J4YD99</accession>
<feature type="region of interest" description="Disordered" evidence="1">
    <location>
        <begin position="375"/>
        <end position="397"/>
    </location>
</feature>
<gene>
    <name evidence="2" type="ORF">GWK47_039090</name>
</gene>
<feature type="region of interest" description="Disordered" evidence="1">
    <location>
        <begin position="329"/>
        <end position="349"/>
    </location>
</feature>
<dbReference type="EMBL" id="JACEEZ010005919">
    <property type="protein sequence ID" value="KAG0725187.1"/>
    <property type="molecule type" value="Genomic_DNA"/>
</dbReference>
<dbReference type="AlphaFoldDB" id="A0A8J4YD99"/>
<keyword evidence="3" id="KW-1185">Reference proteome</keyword>
<evidence type="ECO:0000256" key="1">
    <source>
        <dbReference type="SAM" id="MobiDB-lite"/>
    </source>
</evidence>
<organism evidence="2 3">
    <name type="scientific">Chionoecetes opilio</name>
    <name type="common">Atlantic snow crab</name>
    <name type="synonym">Cancer opilio</name>
    <dbReference type="NCBI Taxonomy" id="41210"/>
    <lineage>
        <taxon>Eukaryota</taxon>
        <taxon>Metazoa</taxon>
        <taxon>Ecdysozoa</taxon>
        <taxon>Arthropoda</taxon>
        <taxon>Crustacea</taxon>
        <taxon>Multicrustacea</taxon>
        <taxon>Malacostraca</taxon>
        <taxon>Eumalacostraca</taxon>
        <taxon>Eucarida</taxon>
        <taxon>Decapoda</taxon>
        <taxon>Pleocyemata</taxon>
        <taxon>Brachyura</taxon>
        <taxon>Eubrachyura</taxon>
        <taxon>Majoidea</taxon>
        <taxon>Majidae</taxon>
        <taxon>Chionoecetes</taxon>
    </lineage>
</organism>
<evidence type="ECO:0000313" key="3">
    <source>
        <dbReference type="Proteomes" id="UP000770661"/>
    </source>
</evidence>